<organism evidence="15 16">
    <name type="scientific">Rasamsonia emersonii (strain ATCC 16479 / CBS 393.64 / IMI 116815)</name>
    <dbReference type="NCBI Taxonomy" id="1408163"/>
    <lineage>
        <taxon>Eukaryota</taxon>
        <taxon>Fungi</taxon>
        <taxon>Dikarya</taxon>
        <taxon>Ascomycota</taxon>
        <taxon>Pezizomycotina</taxon>
        <taxon>Eurotiomycetes</taxon>
        <taxon>Eurotiomycetidae</taxon>
        <taxon>Eurotiales</taxon>
        <taxon>Trichocomaceae</taxon>
        <taxon>Rasamsonia</taxon>
    </lineage>
</organism>
<keyword evidence="4 14" id="KW-0732">Signal</keyword>
<dbReference type="InterPro" id="IPR001382">
    <property type="entry name" value="Glyco_hydro_47"/>
</dbReference>
<feature type="binding site" evidence="12">
    <location>
        <position position="498"/>
    </location>
    <ligand>
        <name>Ca(2+)</name>
        <dbReference type="ChEBI" id="CHEBI:29108"/>
    </ligand>
</feature>
<dbReference type="GO" id="GO:0005509">
    <property type="term" value="F:calcium ion binding"/>
    <property type="evidence" value="ECO:0007669"/>
    <property type="project" value="InterPro"/>
</dbReference>
<dbReference type="GO" id="GO:0004571">
    <property type="term" value="F:mannosyl-oligosaccharide 1,2-alpha-mannosidase activity"/>
    <property type="evidence" value="ECO:0007669"/>
    <property type="project" value="UniProtKB-EC"/>
</dbReference>
<dbReference type="EC" id="3.2.1.-" evidence="13"/>
<keyword evidence="16" id="KW-1185">Reference proteome</keyword>
<evidence type="ECO:0000256" key="5">
    <source>
        <dbReference type="ARBA" id="ARBA00022801"/>
    </source>
</evidence>
<keyword evidence="6" id="KW-1015">Disulfide bond</keyword>
<feature type="active site" evidence="11">
    <location>
        <position position="264"/>
    </location>
</feature>
<protein>
    <recommendedName>
        <fullName evidence="13">alpha-1,2-Mannosidase</fullName>
        <ecNumber evidence="13">3.2.1.-</ecNumber>
    </recommendedName>
</protein>
<evidence type="ECO:0000256" key="14">
    <source>
        <dbReference type="SAM" id="SignalP"/>
    </source>
</evidence>
<comment type="catalytic activity">
    <reaction evidence="10">
        <text>N(4)-(alpha-D-Man-(1-&gt;2)-alpha-D-Man-(1-&gt;2)-alpha-D-Man-(1-&gt;3)-[alpha-D-Man-(1-&gt;2)-alpha-D-Man-(1-&gt;3)-[alpha-D-Man-(1-&gt;2)-alpha-D-Man-(1-&gt;6)]-alpha-D-Man-(1-&gt;6)]-beta-D-Man-(1-&gt;4)-beta-D-GlcNAc-(1-&gt;4)-beta-D-GlcNAc)-L-asparaginyl-[protein] (N-glucan mannose isomer 9A1,2,3B1,2,3) + 4 H2O = N(4)-(alpha-D-Man-(1-&gt;3)-[alpha-D-Man-(1-&gt;3)-[alpha-D-Man-(1-&gt;6)]-alpha-D-Man-(1-&gt;6)]-beta-D-Man-(1-&gt;4)-beta-D-GlcNAc-(1-&gt;4)-beta-D-GlcNAc)-L-asparaginyl-[protein] (N-glucan mannose isomer 5A1,2) + 4 beta-D-mannose</text>
        <dbReference type="Rhea" id="RHEA:56008"/>
        <dbReference type="Rhea" id="RHEA-COMP:14356"/>
        <dbReference type="Rhea" id="RHEA-COMP:14367"/>
        <dbReference type="ChEBI" id="CHEBI:15377"/>
        <dbReference type="ChEBI" id="CHEBI:28563"/>
        <dbReference type="ChEBI" id="CHEBI:59087"/>
        <dbReference type="ChEBI" id="CHEBI:139493"/>
        <dbReference type="EC" id="3.2.1.113"/>
    </reaction>
</comment>
<evidence type="ECO:0000256" key="13">
    <source>
        <dbReference type="RuleBase" id="RU361193"/>
    </source>
</evidence>
<evidence type="ECO:0000256" key="11">
    <source>
        <dbReference type="PIRSR" id="PIRSR601382-1"/>
    </source>
</evidence>
<dbReference type="FunFam" id="1.50.10.10:FF:000047">
    <property type="entry name" value="Mannosyl-oligosaccharide alpha-1,2-mannosidase"/>
    <property type="match status" value="1"/>
</dbReference>
<dbReference type="GO" id="GO:0005783">
    <property type="term" value="C:endoplasmic reticulum"/>
    <property type="evidence" value="ECO:0007669"/>
    <property type="project" value="TreeGrafter"/>
</dbReference>
<comment type="similarity">
    <text evidence="3 13">Belongs to the glycosyl hydrolase 47 family.</text>
</comment>
<feature type="active site" description="Proton donor" evidence="11">
    <location>
        <position position="119"/>
    </location>
</feature>
<dbReference type="InterPro" id="IPR012341">
    <property type="entry name" value="6hp_glycosidase-like_sf"/>
</dbReference>
<evidence type="ECO:0000256" key="3">
    <source>
        <dbReference type="ARBA" id="ARBA00007658"/>
    </source>
</evidence>
<gene>
    <name evidence="15" type="ORF">T310_1766</name>
</gene>
<dbReference type="STRING" id="1408163.A0A0F4Z145"/>
<feature type="signal peptide" evidence="14">
    <location>
        <begin position="1"/>
        <end position="21"/>
    </location>
</feature>
<evidence type="ECO:0000256" key="12">
    <source>
        <dbReference type="PIRSR" id="PIRSR601382-2"/>
    </source>
</evidence>
<evidence type="ECO:0000313" key="16">
    <source>
        <dbReference type="Proteomes" id="UP000053958"/>
    </source>
</evidence>
<evidence type="ECO:0000256" key="7">
    <source>
        <dbReference type="ARBA" id="ARBA00023180"/>
    </source>
</evidence>
<dbReference type="EMBL" id="LASV01000072">
    <property type="protein sequence ID" value="KKA24227.1"/>
    <property type="molecule type" value="Genomic_DNA"/>
</dbReference>
<dbReference type="InterPro" id="IPR036026">
    <property type="entry name" value="Seven-hairpin_glycosidases"/>
</dbReference>
<dbReference type="PANTHER" id="PTHR11742:SF101">
    <property type="entry name" value="MANNOSYL-OLIGOSACCHARIDE ALPHA-1,2-MANNOSIDASE 1B"/>
    <property type="match status" value="1"/>
</dbReference>
<dbReference type="RefSeq" id="XP_013330839.1">
    <property type="nucleotide sequence ID" value="XM_013475385.1"/>
</dbReference>
<feature type="active site" description="Proton donor" evidence="11">
    <location>
        <position position="372"/>
    </location>
</feature>
<name>A0A0F4Z145_RASE3</name>
<accession>A0A0F4Z145</accession>
<evidence type="ECO:0000256" key="6">
    <source>
        <dbReference type="ARBA" id="ARBA00023157"/>
    </source>
</evidence>
<evidence type="ECO:0000256" key="2">
    <source>
        <dbReference type="ARBA" id="ARBA00004922"/>
    </source>
</evidence>
<comment type="pathway">
    <text evidence="2">Protein modification; protein glycosylation.</text>
</comment>
<keyword evidence="12" id="KW-0479">Metal-binding</keyword>
<sequence>MRVPSLSLSLATLALAGHVSATPVRRAQDDQASQRAAAVKQAFQIAWDGYKQYAFPHDQLHPVDNTYDDGYDGWGASAIDALSTAIVMRNAEVVNEILDYIPTINFRNTTVTSTISLFETTIRYLGGLLAGYDLLKGPVAGLVNDTQKVDTILTQAKTLADTLKYAFDTPSGIPYNNLYINSKGNDNSTTNGLATTGTLILEWTHLSDLTGDDEYAKLAQKAESYLLNPQPAWAQPFPGLVGTNIAIDTGLFQDDLVTWNGGDDSFYEYLIKFFVYSPSRFSEYRDRWVAAAESTIAHLASSPSTRPDLTFVSVYNNGTYQLYSEHLTGFIGGNFLLAGSVLGRQDFIDFGLKLVDSWHDTYNSTATGIGPEEFSWDPNSVPADQESFFKQAGFYITASNYVLRPEVIESIYYAYRITGDQKYRDWAWDAFVAINSTTHVRSGYSGIENVNVAGGGGYDNVQESFFFAEVLKYSYLIQADDAEFQVQKNGKNSFVFNTEAHPIKVVG</sequence>
<dbReference type="GO" id="GO:0036503">
    <property type="term" value="P:ERAD pathway"/>
    <property type="evidence" value="ECO:0007669"/>
    <property type="project" value="UniProtKB-ARBA"/>
</dbReference>
<keyword evidence="8 13" id="KW-0326">Glycosidase</keyword>
<evidence type="ECO:0000313" key="15">
    <source>
        <dbReference type="EMBL" id="KKA24227.1"/>
    </source>
</evidence>
<dbReference type="GeneID" id="25314117"/>
<comment type="catalytic activity">
    <reaction evidence="9">
        <text>N(4)-(alpha-D-Man-(1-&gt;2)-alpha-D-Man-(1-&gt;2)-alpha-D-Man-(1-&gt;3)-[alpha-D-Man-(1-&gt;3)-[alpha-D-Man-(1-&gt;2)-alpha-D-Man-(1-&gt;6)]-alpha-D-Man-(1-&gt;6)]-beta-D-Man-(1-&gt;4)-beta-D-GlcNAc-(1-&gt;4)-beta-D-GlcNAc)-L-asparaginyl-[protein] (N-glucan mannose isomer 8A1,2,3B1,3) + 3 H2O = N(4)-(alpha-D-Man-(1-&gt;3)-[alpha-D-Man-(1-&gt;3)-[alpha-D-Man-(1-&gt;6)]-alpha-D-Man-(1-&gt;6)]-beta-D-Man-(1-&gt;4)-beta-D-GlcNAc-(1-&gt;4)-beta-D-GlcNAc)-L-asparaginyl-[protein] (N-glucan mannose isomer 5A1,2) + 3 beta-D-mannose</text>
        <dbReference type="Rhea" id="RHEA:56028"/>
        <dbReference type="Rhea" id="RHEA-COMP:14358"/>
        <dbReference type="Rhea" id="RHEA-COMP:14367"/>
        <dbReference type="ChEBI" id="CHEBI:15377"/>
        <dbReference type="ChEBI" id="CHEBI:28563"/>
        <dbReference type="ChEBI" id="CHEBI:59087"/>
        <dbReference type="ChEBI" id="CHEBI:60628"/>
        <dbReference type="EC" id="3.2.1.113"/>
    </reaction>
</comment>
<proteinExistence type="inferred from homology"/>
<dbReference type="InterPro" id="IPR050749">
    <property type="entry name" value="Glycosyl_Hydrolase_47"/>
</dbReference>
<evidence type="ECO:0000256" key="4">
    <source>
        <dbReference type="ARBA" id="ARBA00022729"/>
    </source>
</evidence>
<dbReference type="SUPFAM" id="SSF48225">
    <property type="entry name" value="Seven-hairpin glycosidases"/>
    <property type="match status" value="1"/>
</dbReference>
<feature type="active site" evidence="11">
    <location>
        <position position="406"/>
    </location>
</feature>
<keyword evidence="12" id="KW-0106">Calcium</keyword>
<feature type="chain" id="PRO_5002482272" description="alpha-1,2-Mannosidase" evidence="14">
    <location>
        <begin position="22"/>
        <end position="507"/>
    </location>
</feature>
<dbReference type="Pfam" id="PF01532">
    <property type="entry name" value="Glyco_hydro_47"/>
    <property type="match status" value="1"/>
</dbReference>
<evidence type="ECO:0000256" key="8">
    <source>
        <dbReference type="ARBA" id="ARBA00023295"/>
    </source>
</evidence>
<dbReference type="PRINTS" id="PR00747">
    <property type="entry name" value="GLYHDRLASE47"/>
</dbReference>
<dbReference type="Gene3D" id="1.50.10.10">
    <property type="match status" value="1"/>
</dbReference>
<dbReference type="GO" id="GO:0016020">
    <property type="term" value="C:membrane"/>
    <property type="evidence" value="ECO:0007669"/>
    <property type="project" value="InterPro"/>
</dbReference>
<comment type="cofactor">
    <cofactor evidence="1 12">
        <name>Ca(2+)</name>
        <dbReference type="ChEBI" id="CHEBI:29108"/>
    </cofactor>
</comment>
<keyword evidence="5 13" id="KW-0378">Hydrolase</keyword>
<keyword evidence="7" id="KW-0325">Glycoprotein</keyword>
<evidence type="ECO:0000256" key="1">
    <source>
        <dbReference type="ARBA" id="ARBA00001913"/>
    </source>
</evidence>
<comment type="caution">
    <text evidence="15">The sequence shown here is derived from an EMBL/GenBank/DDBJ whole genome shotgun (WGS) entry which is preliminary data.</text>
</comment>
<dbReference type="AlphaFoldDB" id="A0A0F4Z145"/>
<dbReference type="OrthoDB" id="8118055at2759"/>
<reference evidence="15 16" key="1">
    <citation type="submission" date="2015-04" db="EMBL/GenBank/DDBJ databases">
        <authorList>
            <person name="Heijne W.H."/>
            <person name="Fedorova N.D."/>
            <person name="Nierman W.C."/>
            <person name="Vollebregt A.W."/>
            <person name="Zhao Z."/>
            <person name="Wu L."/>
            <person name="Kumar M."/>
            <person name="Stam H."/>
            <person name="van den Berg M.A."/>
            <person name="Pel H.J."/>
        </authorList>
    </citation>
    <scope>NUCLEOTIDE SEQUENCE [LARGE SCALE GENOMIC DNA]</scope>
    <source>
        <strain evidence="15 16">CBS 393.64</strain>
    </source>
</reference>
<dbReference type="PANTHER" id="PTHR11742">
    <property type="entry name" value="MANNOSYL-OLIGOSACCHARIDE ALPHA-1,2-MANNOSIDASE-RELATED"/>
    <property type="match status" value="1"/>
</dbReference>
<evidence type="ECO:0000256" key="9">
    <source>
        <dbReference type="ARBA" id="ARBA00047669"/>
    </source>
</evidence>
<dbReference type="Proteomes" id="UP000053958">
    <property type="component" value="Unassembled WGS sequence"/>
</dbReference>
<dbReference type="UniPathway" id="UPA00378"/>
<evidence type="ECO:0000256" key="10">
    <source>
        <dbReference type="ARBA" id="ARBA00048605"/>
    </source>
</evidence>
<dbReference type="GO" id="GO:0005975">
    <property type="term" value="P:carbohydrate metabolic process"/>
    <property type="evidence" value="ECO:0007669"/>
    <property type="project" value="InterPro"/>
</dbReference>